<feature type="compositionally biased region" description="Basic residues" evidence="1">
    <location>
        <begin position="213"/>
        <end position="224"/>
    </location>
</feature>
<accession>A0ABR2A207</accession>
<name>A0ABR2A207_9ROSI</name>
<evidence type="ECO:0000256" key="1">
    <source>
        <dbReference type="SAM" id="MobiDB-lite"/>
    </source>
</evidence>
<protein>
    <submittedName>
        <fullName evidence="2">Uncharacterized protein</fullName>
    </submittedName>
</protein>
<organism evidence="2 3">
    <name type="scientific">Hibiscus sabdariffa</name>
    <name type="common">roselle</name>
    <dbReference type="NCBI Taxonomy" id="183260"/>
    <lineage>
        <taxon>Eukaryota</taxon>
        <taxon>Viridiplantae</taxon>
        <taxon>Streptophyta</taxon>
        <taxon>Embryophyta</taxon>
        <taxon>Tracheophyta</taxon>
        <taxon>Spermatophyta</taxon>
        <taxon>Magnoliopsida</taxon>
        <taxon>eudicotyledons</taxon>
        <taxon>Gunneridae</taxon>
        <taxon>Pentapetalae</taxon>
        <taxon>rosids</taxon>
        <taxon>malvids</taxon>
        <taxon>Malvales</taxon>
        <taxon>Malvaceae</taxon>
        <taxon>Malvoideae</taxon>
        <taxon>Hibiscus</taxon>
    </lineage>
</organism>
<feature type="compositionally biased region" description="Polar residues" evidence="1">
    <location>
        <begin position="273"/>
        <end position="284"/>
    </location>
</feature>
<reference evidence="2 3" key="1">
    <citation type="journal article" date="2024" name="G3 (Bethesda)">
        <title>Genome assembly of Hibiscus sabdariffa L. provides insights into metabolisms of medicinal natural products.</title>
        <authorList>
            <person name="Kim T."/>
        </authorList>
    </citation>
    <scope>NUCLEOTIDE SEQUENCE [LARGE SCALE GENOMIC DNA]</scope>
    <source>
        <strain evidence="2">TK-2024</strain>
        <tissue evidence="2">Old leaves</tissue>
    </source>
</reference>
<comment type="caution">
    <text evidence="2">The sequence shown here is derived from an EMBL/GenBank/DDBJ whole genome shotgun (WGS) entry which is preliminary data.</text>
</comment>
<dbReference type="EMBL" id="JBBPBM010001119">
    <property type="protein sequence ID" value="KAK8487069.1"/>
    <property type="molecule type" value="Genomic_DNA"/>
</dbReference>
<evidence type="ECO:0000313" key="3">
    <source>
        <dbReference type="Proteomes" id="UP001472677"/>
    </source>
</evidence>
<feature type="compositionally biased region" description="Basic residues" evidence="1">
    <location>
        <begin position="239"/>
        <end position="251"/>
    </location>
</feature>
<feature type="region of interest" description="Disordered" evidence="1">
    <location>
        <begin position="1"/>
        <end position="337"/>
    </location>
</feature>
<evidence type="ECO:0000313" key="2">
    <source>
        <dbReference type="EMBL" id="KAK8487069.1"/>
    </source>
</evidence>
<keyword evidence="3" id="KW-1185">Reference proteome</keyword>
<feature type="compositionally biased region" description="Low complexity" evidence="1">
    <location>
        <begin position="13"/>
        <end position="55"/>
    </location>
</feature>
<sequence>MGAEPAATRPAVTGTLEAATSEAAGAGPTGAETGTEAAASEATGAGTDAAAAEAEAGGEEATEGAGERGGTSASFTTETRPWGLREPPRTVHTEPARGALAAQRQTAQGALVAHPWERESPRTEGLSRGGTRSRKTQPGGLVRIRLPSEPPWQCTPGCGSRHRPRDRARAARTTVHHELNQACSDAQQGNAQAVQHPPATNQTIVGGNCAKRNGARPKRPRKHTMPSPGARQGRGWSRPPKHRHKGNRKRDRISANGRSKFAKERIKRRRPKSVNNSAANNIETPTEIRRAWLRNNHKASQGNRQRKPASPKSTNNAANGVGTPAEPGSTWQRNRSWPHRASTLCEGVTNQHHANHKRNHISF</sequence>
<gene>
    <name evidence="2" type="ORF">V6N12_003665</name>
</gene>
<proteinExistence type="predicted"/>
<dbReference type="Proteomes" id="UP001472677">
    <property type="component" value="Unassembled WGS sequence"/>
</dbReference>
<feature type="compositionally biased region" description="Polar residues" evidence="1">
    <location>
        <begin position="181"/>
        <end position="205"/>
    </location>
</feature>
<feature type="compositionally biased region" description="Basic and acidic residues" evidence="1">
    <location>
        <begin position="86"/>
        <end position="95"/>
    </location>
</feature>